<accession>A0A9W6M1A5</accession>
<feature type="transmembrane region" description="Helical" evidence="1">
    <location>
        <begin position="321"/>
        <end position="341"/>
    </location>
</feature>
<proteinExistence type="predicted"/>
<dbReference type="PANTHER" id="PTHR36840:SF1">
    <property type="entry name" value="BLL5714 PROTEIN"/>
    <property type="match status" value="1"/>
</dbReference>
<feature type="transmembrane region" description="Helical" evidence="1">
    <location>
        <begin position="152"/>
        <end position="171"/>
    </location>
</feature>
<dbReference type="PANTHER" id="PTHR36840">
    <property type="entry name" value="BLL5714 PROTEIN"/>
    <property type="match status" value="1"/>
</dbReference>
<feature type="transmembrane region" description="Helical" evidence="1">
    <location>
        <begin position="361"/>
        <end position="394"/>
    </location>
</feature>
<feature type="transmembrane region" description="Helical" evidence="1">
    <location>
        <begin position="33"/>
        <end position="53"/>
    </location>
</feature>
<feature type="transmembrane region" description="Helical" evidence="1">
    <location>
        <begin position="59"/>
        <end position="80"/>
    </location>
</feature>
<evidence type="ECO:0000256" key="1">
    <source>
        <dbReference type="SAM" id="Phobius"/>
    </source>
</evidence>
<dbReference type="Pfam" id="PF06772">
    <property type="entry name" value="LtrA"/>
    <property type="match status" value="1"/>
</dbReference>
<sequence length="403" mass="43168">MTNESPARIPMLRTRMTARDTTESHRVSSPLELLFDLTFVVAIAQVAAQLAAASEEGEIMARLGPYCMVFFAIWWAWMNFTWFASAYDTDDVLYRVTTLVQMAGVLVLAAGVPTAFDHGDFTAITIGYLIMRIGLVSQWVRAAIEHPDGRVTALRYAAGITLVQVGWLSRLALPAEWGWWTFVILAALDLSVPLWAERTGKTAWHPHHIAERYGLFTIIVLGESVSASAIGVQKGLADSGVTAALVTIAAAGLVLLFGLWWLYFLEPAAEGLASRRGRSFYWGYGHYFVFASLAALGAGLEVAVQAGAAHDGAAHGELPDLVVSYAIAVPVAVYLLMLWALHAPLVPEVVIRPLKTSGAVIAVLILPLASGVIGLVGVVIGIAVVAAALVALTLLDQALAARR</sequence>
<keyword evidence="1" id="KW-0472">Membrane</keyword>
<name>A0A9W6M1A5_9MICO</name>
<dbReference type="InterPro" id="IPR010640">
    <property type="entry name" value="Low_temperature_requirement_A"/>
</dbReference>
<dbReference type="RefSeq" id="WP_271178155.1">
    <property type="nucleotide sequence ID" value="NZ_BAAAJO010000003.1"/>
</dbReference>
<feature type="transmembrane region" description="Helical" evidence="1">
    <location>
        <begin position="243"/>
        <end position="264"/>
    </location>
</feature>
<dbReference type="AlphaFoldDB" id="A0A9W6M1A5"/>
<feature type="transmembrane region" description="Helical" evidence="1">
    <location>
        <begin position="177"/>
        <end position="196"/>
    </location>
</feature>
<evidence type="ECO:0008006" key="4">
    <source>
        <dbReference type="Google" id="ProtNLM"/>
    </source>
</evidence>
<feature type="transmembrane region" description="Helical" evidence="1">
    <location>
        <begin position="284"/>
        <end position="309"/>
    </location>
</feature>
<reference evidence="2" key="2">
    <citation type="submission" date="2023-01" db="EMBL/GenBank/DDBJ databases">
        <authorList>
            <person name="Sun Q."/>
            <person name="Evtushenko L."/>
        </authorList>
    </citation>
    <scope>NUCLEOTIDE SEQUENCE</scope>
    <source>
        <strain evidence="2">VKM Ac-1401</strain>
    </source>
</reference>
<dbReference type="Proteomes" id="UP001142372">
    <property type="component" value="Unassembled WGS sequence"/>
</dbReference>
<reference evidence="2" key="1">
    <citation type="journal article" date="2014" name="Int. J. Syst. Evol. Microbiol.">
        <title>Complete genome sequence of Corynebacterium casei LMG S-19264T (=DSM 44701T), isolated from a smear-ripened cheese.</title>
        <authorList>
            <consortium name="US DOE Joint Genome Institute (JGI-PGF)"/>
            <person name="Walter F."/>
            <person name="Albersmeier A."/>
            <person name="Kalinowski J."/>
            <person name="Ruckert C."/>
        </authorList>
    </citation>
    <scope>NUCLEOTIDE SEQUENCE</scope>
    <source>
        <strain evidence="2">VKM Ac-1401</strain>
    </source>
</reference>
<organism evidence="2 3">
    <name type="scientific">Leifsonia poae</name>
    <dbReference type="NCBI Taxonomy" id="110933"/>
    <lineage>
        <taxon>Bacteria</taxon>
        <taxon>Bacillati</taxon>
        <taxon>Actinomycetota</taxon>
        <taxon>Actinomycetes</taxon>
        <taxon>Micrococcales</taxon>
        <taxon>Microbacteriaceae</taxon>
        <taxon>Leifsonia</taxon>
    </lineage>
</organism>
<feature type="transmembrane region" description="Helical" evidence="1">
    <location>
        <begin position="121"/>
        <end position="140"/>
    </location>
</feature>
<keyword evidence="1" id="KW-0812">Transmembrane</keyword>
<feature type="transmembrane region" description="Helical" evidence="1">
    <location>
        <begin position="92"/>
        <end position="115"/>
    </location>
</feature>
<protein>
    <recommendedName>
        <fullName evidence="4">Low temperature requirement protein A</fullName>
    </recommendedName>
</protein>
<comment type="caution">
    <text evidence="2">The sequence shown here is derived from an EMBL/GenBank/DDBJ whole genome shotgun (WGS) entry which is preliminary data.</text>
</comment>
<evidence type="ECO:0000313" key="3">
    <source>
        <dbReference type="Proteomes" id="UP001142372"/>
    </source>
</evidence>
<dbReference type="EMBL" id="BSEN01000015">
    <property type="protein sequence ID" value="GLJ77519.1"/>
    <property type="molecule type" value="Genomic_DNA"/>
</dbReference>
<keyword evidence="3" id="KW-1185">Reference proteome</keyword>
<gene>
    <name evidence="2" type="ORF">GCM10017584_30930</name>
</gene>
<evidence type="ECO:0000313" key="2">
    <source>
        <dbReference type="EMBL" id="GLJ77519.1"/>
    </source>
</evidence>
<keyword evidence="1" id="KW-1133">Transmembrane helix</keyword>